<evidence type="ECO:0000313" key="2">
    <source>
        <dbReference type="Proteomes" id="UP000192906"/>
    </source>
</evidence>
<dbReference type="STRING" id="1519643.SAMN06295933_0636"/>
<keyword evidence="2" id="KW-1185">Reference proteome</keyword>
<dbReference type="RefSeq" id="WP_085098137.1">
    <property type="nucleotide sequence ID" value="NZ_FWZU01000001.1"/>
</dbReference>
<evidence type="ECO:0000313" key="1">
    <source>
        <dbReference type="EMBL" id="SME93630.1"/>
    </source>
</evidence>
<accession>A0A1X7CBR9</accession>
<reference evidence="2" key="1">
    <citation type="submission" date="2017-04" db="EMBL/GenBank/DDBJ databases">
        <authorList>
            <person name="Varghese N."/>
            <person name="Submissions S."/>
        </authorList>
    </citation>
    <scope>NUCLEOTIDE SEQUENCE [LARGE SCALE GENOMIC DNA]</scope>
    <source>
        <strain evidence="2">K3S</strain>
    </source>
</reference>
<organism evidence="1 2">
    <name type="scientific">Desulfovibrio gilichinskyi</name>
    <dbReference type="NCBI Taxonomy" id="1519643"/>
    <lineage>
        <taxon>Bacteria</taxon>
        <taxon>Pseudomonadati</taxon>
        <taxon>Thermodesulfobacteriota</taxon>
        <taxon>Desulfovibrionia</taxon>
        <taxon>Desulfovibrionales</taxon>
        <taxon>Desulfovibrionaceae</taxon>
        <taxon>Desulfovibrio</taxon>
    </lineage>
</organism>
<protein>
    <submittedName>
        <fullName evidence="1">Uncharacterized protein</fullName>
    </submittedName>
</protein>
<name>A0A1X7CBR9_9BACT</name>
<sequence length="64" mass="7163">MSDVKKSVDYIFHGLDALDILLCSKEAENLNVRNIVGLLHPLIEDAKRRAHTEVTARSSSKDND</sequence>
<dbReference type="Proteomes" id="UP000192906">
    <property type="component" value="Unassembled WGS sequence"/>
</dbReference>
<dbReference type="OrthoDB" id="5459983at2"/>
<proteinExistence type="predicted"/>
<gene>
    <name evidence="1" type="ORF">SAMN06295933_0636</name>
</gene>
<dbReference type="EMBL" id="FWZU01000001">
    <property type="protein sequence ID" value="SME93630.1"/>
    <property type="molecule type" value="Genomic_DNA"/>
</dbReference>
<dbReference type="AlphaFoldDB" id="A0A1X7CBR9"/>